<dbReference type="Pfam" id="PF12007">
    <property type="entry name" value="DUF3501"/>
    <property type="match status" value="1"/>
</dbReference>
<dbReference type="Proteomes" id="UP001379533">
    <property type="component" value="Chromosome"/>
</dbReference>
<dbReference type="InterPro" id="IPR021890">
    <property type="entry name" value="DUF3501"/>
</dbReference>
<keyword evidence="2" id="KW-1185">Reference proteome</keyword>
<gene>
    <name evidence="1" type="ORF">LZC95_18005</name>
</gene>
<proteinExistence type="predicted"/>
<sequence>MKPIVRNEILSLGDYEAIRPHFRARVIGEKKLRRVNLGPYASAVFENRDTVLLQIQEMLRTERITREAAIEHEIATYNQLLPGDNELSATVMIEIDDRTTREAFLPEAKGIEQHIALVVDGQRFHATWDPERILPDRASAVLYLKFPLSEKGVSAFRSGAKVELIVDHASYRASVELPEAAKKSLAEDLESHAHL</sequence>
<dbReference type="RefSeq" id="WP_394849327.1">
    <property type="nucleotide sequence ID" value="NZ_CP089982.1"/>
</dbReference>
<accession>A0ABZ2KJI3</accession>
<organism evidence="1 2">
    <name type="scientific">Pendulispora brunnea</name>
    <dbReference type="NCBI Taxonomy" id="2905690"/>
    <lineage>
        <taxon>Bacteria</taxon>
        <taxon>Pseudomonadati</taxon>
        <taxon>Myxococcota</taxon>
        <taxon>Myxococcia</taxon>
        <taxon>Myxococcales</taxon>
        <taxon>Sorangiineae</taxon>
        <taxon>Pendulisporaceae</taxon>
        <taxon>Pendulispora</taxon>
    </lineage>
</organism>
<protein>
    <submittedName>
        <fullName evidence="1">DUF3501 family protein</fullName>
    </submittedName>
</protein>
<evidence type="ECO:0000313" key="2">
    <source>
        <dbReference type="Proteomes" id="UP001379533"/>
    </source>
</evidence>
<name>A0ABZ2KJI3_9BACT</name>
<evidence type="ECO:0000313" key="1">
    <source>
        <dbReference type="EMBL" id="WXA98714.1"/>
    </source>
</evidence>
<dbReference type="EMBL" id="CP089982">
    <property type="protein sequence ID" value="WXA98714.1"/>
    <property type="molecule type" value="Genomic_DNA"/>
</dbReference>
<reference evidence="1 2" key="1">
    <citation type="submission" date="2021-12" db="EMBL/GenBank/DDBJ databases">
        <title>Discovery of the Pendulisporaceae a myxobacterial family with distinct sporulation behavior and unique specialized metabolism.</title>
        <authorList>
            <person name="Garcia R."/>
            <person name="Popoff A."/>
            <person name="Bader C.D."/>
            <person name="Loehr J."/>
            <person name="Walesch S."/>
            <person name="Walt C."/>
            <person name="Boldt J."/>
            <person name="Bunk B."/>
            <person name="Haeckl F.J.F.P.J."/>
            <person name="Gunesch A.P."/>
            <person name="Birkelbach J."/>
            <person name="Nuebel U."/>
            <person name="Pietschmann T."/>
            <person name="Bach T."/>
            <person name="Mueller R."/>
        </authorList>
    </citation>
    <scope>NUCLEOTIDE SEQUENCE [LARGE SCALE GENOMIC DNA]</scope>
    <source>
        <strain evidence="1 2">MSr12523</strain>
    </source>
</reference>